<keyword evidence="2" id="KW-1185">Reference proteome</keyword>
<dbReference type="Gramene" id="TuG1812G0400003231.01.T01">
    <property type="protein sequence ID" value="TuG1812G0400003231.01.T01.cds472713"/>
    <property type="gene ID" value="TuG1812G0400003231.01"/>
</dbReference>
<organism evidence="1 2">
    <name type="scientific">Triticum urartu</name>
    <name type="common">Red wild einkorn</name>
    <name type="synonym">Crithodium urartu</name>
    <dbReference type="NCBI Taxonomy" id="4572"/>
    <lineage>
        <taxon>Eukaryota</taxon>
        <taxon>Viridiplantae</taxon>
        <taxon>Streptophyta</taxon>
        <taxon>Embryophyta</taxon>
        <taxon>Tracheophyta</taxon>
        <taxon>Spermatophyta</taxon>
        <taxon>Magnoliopsida</taxon>
        <taxon>Liliopsida</taxon>
        <taxon>Poales</taxon>
        <taxon>Poaceae</taxon>
        <taxon>BOP clade</taxon>
        <taxon>Pooideae</taxon>
        <taxon>Triticodae</taxon>
        <taxon>Triticeae</taxon>
        <taxon>Triticinae</taxon>
        <taxon>Triticum</taxon>
    </lineage>
</organism>
<name>A0A8R7Q9G8_TRIUA</name>
<accession>A0A8R7Q9G8</accession>
<dbReference type="Proteomes" id="UP000015106">
    <property type="component" value="Chromosome 4"/>
</dbReference>
<dbReference type="EnsemblPlants" id="TuG1812G0400003231.01.T01">
    <property type="protein sequence ID" value="TuG1812G0400003231.01.T01.cds472713"/>
    <property type="gene ID" value="TuG1812G0400003231.01"/>
</dbReference>
<evidence type="ECO:0000313" key="1">
    <source>
        <dbReference type="EnsemblPlants" id="TuG1812G0400003231.01.T01.cds472713"/>
    </source>
</evidence>
<sequence>MLYITSQGPRGLEYISSNTQESAEATISEYRHKLDKFCLKKASTKATLIEKARPPAWEPPNYSKSSAAVT</sequence>
<protein>
    <submittedName>
        <fullName evidence="1">Uncharacterized protein</fullName>
    </submittedName>
</protein>
<dbReference type="AlphaFoldDB" id="A0A8R7Q9G8"/>
<reference evidence="1" key="2">
    <citation type="submission" date="2018-03" db="EMBL/GenBank/DDBJ databases">
        <title>The Triticum urartu genome reveals the dynamic nature of wheat genome evolution.</title>
        <authorList>
            <person name="Ling H."/>
            <person name="Ma B."/>
            <person name="Shi X."/>
            <person name="Liu H."/>
            <person name="Dong L."/>
            <person name="Sun H."/>
            <person name="Cao Y."/>
            <person name="Gao Q."/>
            <person name="Zheng S."/>
            <person name="Li Y."/>
            <person name="Yu Y."/>
            <person name="Du H."/>
            <person name="Qi M."/>
            <person name="Li Y."/>
            <person name="Yu H."/>
            <person name="Cui Y."/>
            <person name="Wang N."/>
            <person name="Chen C."/>
            <person name="Wu H."/>
            <person name="Zhao Y."/>
            <person name="Zhang J."/>
            <person name="Li Y."/>
            <person name="Zhou W."/>
            <person name="Zhang B."/>
            <person name="Hu W."/>
            <person name="Eijk M."/>
            <person name="Tang J."/>
            <person name="Witsenboer H."/>
            <person name="Zhao S."/>
            <person name="Li Z."/>
            <person name="Zhang A."/>
            <person name="Wang D."/>
            <person name="Liang C."/>
        </authorList>
    </citation>
    <scope>NUCLEOTIDE SEQUENCE [LARGE SCALE GENOMIC DNA]</scope>
    <source>
        <strain evidence="1">cv. G1812</strain>
    </source>
</reference>
<reference evidence="2" key="1">
    <citation type="journal article" date="2013" name="Nature">
        <title>Draft genome of the wheat A-genome progenitor Triticum urartu.</title>
        <authorList>
            <person name="Ling H.Q."/>
            <person name="Zhao S."/>
            <person name="Liu D."/>
            <person name="Wang J."/>
            <person name="Sun H."/>
            <person name="Zhang C."/>
            <person name="Fan H."/>
            <person name="Li D."/>
            <person name="Dong L."/>
            <person name="Tao Y."/>
            <person name="Gao C."/>
            <person name="Wu H."/>
            <person name="Li Y."/>
            <person name="Cui Y."/>
            <person name="Guo X."/>
            <person name="Zheng S."/>
            <person name="Wang B."/>
            <person name="Yu K."/>
            <person name="Liang Q."/>
            <person name="Yang W."/>
            <person name="Lou X."/>
            <person name="Chen J."/>
            <person name="Feng M."/>
            <person name="Jian J."/>
            <person name="Zhang X."/>
            <person name="Luo G."/>
            <person name="Jiang Y."/>
            <person name="Liu J."/>
            <person name="Wang Z."/>
            <person name="Sha Y."/>
            <person name="Zhang B."/>
            <person name="Wu H."/>
            <person name="Tang D."/>
            <person name="Shen Q."/>
            <person name="Xue P."/>
            <person name="Zou S."/>
            <person name="Wang X."/>
            <person name="Liu X."/>
            <person name="Wang F."/>
            <person name="Yang Y."/>
            <person name="An X."/>
            <person name="Dong Z."/>
            <person name="Zhang K."/>
            <person name="Zhang X."/>
            <person name="Luo M.C."/>
            <person name="Dvorak J."/>
            <person name="Tong Y."/>
            <person name="Wang J."/>
            <person name="Yang H."/>
            <person name="Li Z."/>
            <person name="Wang D."/>
            <person name="Zhang A."/>
            <person name="Wang J."/>
        </authorList>
    </citation>
    <scope>NUCLEOTIDE SEQUENCE</scope>
    <source>
        <strain evidence="2">cv. G1812</strain>
    </source>
</reference>
<proteinExistence type="predicted"/>
<evidence type="ECO:0000313" key="2">
    <source>
        <dbReference type="Proteomes" id="UP000015106"/>
    </source>
</evidence>
<reference evidence="1" key="3">
    <citation type="submission" date="2022-06" db="UniProtKB">
        <authorList>
            <consortium name="EnsemblPlants"/>
        </authorList>
    </citation>
    <scope>IDENTIFICATION</scope>
</reference>